<organism evidence="14 15">
    <name type="scientific">Termititenax aidoneus</name>
    <dbReference type="NCBI Taxonomy" id="2218524"/>
    <lineage>
        <taxon>Bacteria</taxon>
        <taxon>Bacillati</taxon>
        <taxon>Candidatus Margulisiibacteriota</taxon>
        <taxon>Candidatus Termititenacia</taxon>
        <taxon>Candidatus Termititenacales</taxon>
        <taxon>Candidatus Termititenacaceae</taxon>
        <taxon>Candidatus Termititenax</taxon>
    </lineage>
</organism>
<comment type="caution">
    <text evidence="14">The sequence shown here is derived from an EMBL/GenBank/DDBJ whole genome shotgun (WGS) entry which is preliminary data.</text>
</comment>
<dbReference type="InterPro" id="IPR002942">
    <property type="entry name" value="S4_RNA-bd"/>
</dbReference>
<dbReference type="AlphaFoldDB" id="A0A388TBS0"/>
<dbReference type="PANTHER" id="PTHR11766">
    <property type="entry name" value="TYROSYL-TRNA SYNTHETASE"/>
    <property type="match status" value="1"/>
</dbReference>
<evidence type="ECO:0000313" key="15">
    <source>
        <dbReference type="Proteomes" id="UP000269352"/>
    </source>
</evidence>
<dbReference type="Pfam" id="PF22421">
    <property type="entry name" value="SYY_C-terminal"/>
    <property type="match status" value="1"/>
</dbReference>
<dbReference type="NCBIfam" id="TIGR00234">
    <property type="entry name" value="tyrS"/>
    <property type="match status" value="1"/>
</dbReference>
<evidence type="ECO:0000256" key="10">
    <source>
        <dbReference type="PROSITE-ProRule" id="PRU00182"/>
    </source>
</evidence>
<evidence type="ECO:0000256" key="7">
    <source>
        <dbReference type="ARBA" id="ARBA00023146"/>
    </source>
</evidence>
<dbReference type="InterPro" id="IPR054608">
    <property type="entry name" value="SYY-like_C"/>
</dbReference>
<dbReference type="SUPFAM" id="SSF52374">
    <property type="entry name" value="Nucleotidylyl transferase"/>
    <property type="match status" value="1"/>
</dbReference>
<dbReference type="EMBL" id="BGZN01000027">
    <property type="protein sequence ID" value="GBR74026.1"/>
    <property type="molecule type" value="Genomic_DNA"/>
</dbReference>
<dbReference type="GO" id="GO:0004831">
    <property type="term" value="F:tyrosine-tRNA ligase activity"/>
    <property type="evidence" value="ECO:0007669"/>
    <property type="project" value="UniProtKB-UniRule"/>
</dbReference>
<keyword evidence="4 11" id="KW-0067">ATP-binding</keyword>
<proteinExistence type="inferred from homology"/>
<dbReference type="GO" id="GO:0005829">
    <property type="term" value="C:cytosol"/>
    <property type="evidence" value="ECO:0007669"/>
    <property type="project" value="TreeGrafter"/>
</dbReference>
<keyword evidence="3 11" id="KW-0547">Nucleotide-binding</keyword>
<comment type="catalytic activity">
    <reaction evidence="8">
        <text>tRNA(Tyr) + L-tyrosine + ATP = L-tyrosyl-tRNA(Tyr) + AMP + diphosphate + H(+)</text>
        <dbReference type="Rhea" id="RHEA:10220"/>
        <dbReference type="Rhea" id="RHEA-COMP:9706"/>
        <dbReference type="Rhea" id="RHEA-COMP:9707"/>
        <dbReference type="ChEBI" id="CHEBI:15378"/>
        <dbReference type="ChEBI" id="CHEBI:30616"/>
        <dbReference type="ChEBI" id="CHEBI:33019"/>
        <dbReference type="ChEBI" id="CHEBI:58315"/>
        <dbReference type="ChEBI" id="CHEBI:78442"/>
        <dbReference type="ChEBI" id="CHEBI:78536"/>
        <dbReference type="ChEBI" id="CHEBI:456215"/>
        <dbReference type="EC" id="6.1.1.1"/>
    </reaction>
</comment>
<dbReference type="InterPro" id="IPR036986">
    <property type="entry name" value="S4_RNA-bd_sf"/>
</dbReference>
<evidence type="ECO:0000256" key="2">
    <source>
        <dbReference type="ARBA" id="ARBA00022598"/>
    </source>
</evidence>
<keyword evidence="2 11" id="KW-0436">Ligase</keyword>
<reference evidence="14 15" key="1">
    <citation type="journal article" date="2019" name="ISME J.">
        <title>Genome analyses of uncultured TG2/ZB3 bacteria in 'Margulisbacteria' specifically attached to ectosymbiotic spirochetes of protists in the termite gut.</title>
        <authorList>
            <person name="Utami Y.D."/>
            <person name="Kuwahara H."/>
            <person name="Igai K."/>
            <person name="Murakami T."/>
            <person name="Sugaya K."/>
            <person name="Morikawa T."/>
            <person name="Nagura Y."/>
            <person name="Yuki M."/>
            <person name="Deevong P."/>
            <person name="Inoue T."/>
            <person name="Kihara K."/>
            <person name="Lo N."/>
            <person name="Yamada A."/>
            <person name="Ohkuma M."/>
            <person name="Hongoh Y."/>
        </authorList>
    </citation>
    <scope>NUCLEOTIDE SEQUENCE [LARGE SCALE GENOMIC DNA]</scope>
    <source>
        <strain evidence="14">NkOx7-01</strain>
    </source>
</reference>
<dbReference type="GO" id="GO:0003723">
    <property type="term" value="F:RNA binding"/>
    <property type="evidence" value="ECO:0007669"/>
    <property type="project" value="UniProtKB-KW"/>
</dbReference>
<feature type="domain" description="RNA-binding S4" evidence="13">
    <location>
        <begin position="256"/>
        <end position="321"/>
    </location>
</feature>
<evidence type="ECO:0000256" key="4">
    <source>
        <dbReference type="ARBA" id="ARBA00022840"/>
    </source>
</evidence>
<dbReference type="Pfam" id="PF00579">
    <property type="entry name" value="tRNA-synt_1b"/>
    <property type="match status" value="1"/>
</dbReference>
<gene>
    <name evidence="14" type="primary">tyrS</name>
    <name evidence="14" type="ORF">NO1_1266</name>
</gene>
<comment type="similarity">
    <text evidence="11">Belongs to the class-I aminoacyl-tRNA synthetase family.</text>
</comment>
<sequence>MIGDFTAAIGDPTGKSETRKPLSRAQIEQNSATYQAQIFKILAKSKTKIVYNSQWINKLTPTDLVKLLSQITVAQTLEREDFKKRYTAGQSIALHEFMYPLLQGYDSVALQADIELGGTDQKFNMLVGRDLQANAGQEPQNIIIMPILEGLDGVNKMSKSLGNHIGITEPPNEMFGKLMSLPDSLMPRYYQLLTDLAFDPGEHPRAAKEKLARYITARYHSAAAAEAAAENFKNVFAKNGAPDDIAVLPAKNFLGLPLAKLLTAAGLSASNGEAKRDIQAGAVKINGEKVSDPQVIAVAAKTSGQTELIIQVGKRKFVKLQ</sequence>
<dbReference type="SUPFAM" id="SSF55174">
    <property type="entry name" value="Alpha-L RNA-binding motif"/>
    <property type="match status" value="1"/>
</dbReference>
<dbReference type="InterPro" id="IPR002307">
    <property type="entry name" value="Tyr-tRNA-ligase"/>
</dbReference>
<evidence type="ECO:0000256" key="3">
    <source>
        <dbReference type="ARBA" id="ARBA00022741"/>
    </source>
</evidence>
<dbReference type="Gene3D" id="3.10.290.10">
    <property type="entry name" value="RNA-binding S4 domain"/>
    <property type="match status" value="1"/>
</dbReference>
<dbReference type="PRINTS" id="PR01040">
    <property type="entry name" value="TRNASYNTHTYR"/>
</dbReference>
<dbReference type="InterPro" id="IPR002305">
    <property type="entry name" value="aa-tRNA-synth_Ic"/>
</dbReference>
<evidence type="ECO:0000256" key="9">
    <source>
        <dbReference type="NCBIfam" id="TIGR00234"/>
    </source>
</evidence>
<evidence type="ECO:0000259" key="13">
    <source>
        <dbReference type="SMART" id="SM00363"/>
    </source>
</evidence>
<dbReference type="GO" id="GO:0005524">
    <property type="term" value="F:ATP binding"/>
    <property type="evidence" value="ECO:0007669"/>
    <property type="project" value="UniProtKB-KW"/>
</dbReference>
<dbReference type="Proteomes" id="UP000269352">
    <property type="component" value="Unassembled WGS sequence"/>
</dbReference>
<dbReference type="Gene3D" id="3.40.50.620">
    <property type="entry name" value="HUPs"/>
    <property type="match status" value="1"/>
</dbReference>
<dbReference type="InterPro" id="IPR024088">
    <property type="entry name" value="Tyr-tRNA-ligase_bac-type"/>
</dbReference>
<dbReference type="GO" id="GO:0006437">
    <property type="term" value="P:tyrosyl-tRNA aminoacylation"/>
    <property type="evidence" value="ECO:0007669"/>
    <property type="project" value="UniProtKB-UniRule"/>
</dbReference>
<evidence type="ECO:0000313" key="14">
    <source>
        <dbReference type="EMBL" id="GBR74026.1"/>
    </source>
</evidence>
<evidence type="ECO:0000256" key="8">
    <source>
        <dbReference type="ARBA" id="ARBA00048248"/>
    </source>
</evidence>
<keyword evidence="15" id="KW-1185">Reference proteome</keyword>
<dbReference type="Gene3D" id="1.10.240.10">
    <property type="entry name" value="Tyrosyl-Transfer RNA Synthetase"/>
    <property type="match status" value="1"/>
</dbReference>
<evidence type="ECO:0000256" key="6">
    <source>
        <dbReference type="ARBA" id="ARBA00022917"/>
    </source>
</evidence>
<evidence type="ECO:0000256" key="1">
    <source>
        <dbReference type="ARBA" id="ARBA00013160"/>
    </source>
</evidence>
<feature type="region of interest" description="Disordered" evidence="12">
    <location>
        <begin position="1"/>
        <end position="24"/>
    </location>
</feature>
<protein>
    <recommendedName>
        <fullName evidence="1 9">Tyrosine--tRNA ligase</fullName>
        <ecNumber evidence="1 9">6.1.1.1</ecNumber>
    </recommendedName>
</protein>
<keyword evidence="5 10" id="KW-0694">RNA-binding</keyword>
<evidence type="ECO:0000256" key="5">
    <source>
        <dbReference type="ARBA" id="ARBA00022884"/>
    </source>
</evidence>
<dbReference type="SMART" id="SM00363">
    <property type="entry name" value="S4"/>
    <property type="match status" value="1"/>
</dbReference>
<dbReference type="CDD" id="cd00165">
    <property type="entry name" value="S4"/>
    <property type="match status" value="1"/>
</dbReference>
<dbReference type="PANTHER" id="PTHR11766:SF1">
    <property type="entry name" value="TYROSINE--TRNA LIGASE"/>
    <property type="match status" value="1"/>
</dbReference>
<dbReference type="InterPro" id="IPR014729">
    <property type="entry name" value="Rossmann-like_a/b/a_fold"/>
</dbReference>
<dbReference type="PROSITE" id="PS50889">
    <property type="entry name" value="S4"/>
    <property type="match status" value="1"/>
</dbReference>
<accession>A0A388TBS0</accession>
<evidence type="ECO:0000256" key="12">
    <source>
        <dbReference type="SAM" id="MobiDB-lite"/>
    </source>
</evidence>
<name>A0A388TBS0_TERA1</name>
<evidence type="ECO:0000256" key="11">
    <source>
        <dbReference type="RuleBase" id="RU363036"/>
    </source>
</evidence>
<keyword evidence="6 11" id="KW-0648">Protein biosynthesis</keyword>
<dbReference type="EC" id="6.1.1.1" evidence="1 9"/>
<keyword evidence="7 11" id="KW-0030">Aminoacyl-tRNA synthetase</keyword>